<gene>
    <name evidence="1" type="ORF">S03H2_72330</name>
</gene>
<dbReference type="InterPro" id="IPR043128">
    <property type="entry name" value="Rev_trsase/Diguanyl_cyclase"/>
</dbReference>
<accession>X1L0Y2</accession>
<dbReference type="Gene3D" id="3.30.70.270">
    <property type="match status" value="1"/>
</dbReference>
<feature type="non-terminal residue" evidence="1">
    <location>
        <position position="43"/>
    </location>
</feature>
<name>X1L0Y2_9ZZZZ</name>
<evidence type="ECO:0000313" key="1">
    <source>
        <dbReference type="EMBL" id="GAH99540.1"/>
    </source>
</evidence>
<proteinExistence type="predicted"/>
<comment type="caution">
    <text evidence="1">The sequence shown here is derived from an EMBL/GenBank/DDBJ whole genome shotgun (WGS) entry which is preliminary data.</text>
</comment>
<dbReference type="AlphaFoldDB" id="X1L0Y2"/>
<protein>
    <submittedName>
        <fullName evidence="1">Uncharacterized protein</fullName>
    </submittedName>
</protein>
<organism evidence="1">
    <name type="scientific">marine sediment metagenome</name>
    <dbReference type="NCBI Taxonomy" id="412755"/>
    <lineage>
        <taxon>unclassified sequences</taxon>
        <taxon>metagenomes</taxon>
        <taxon>ecological metagenomes</taxon>
    </lineage>
</organism>
<reference evidence="1" key="1">
    <citation type="journal article" date="2014" name="Front. Microbiol.">
        <title>High frequency of phylogenetically diverse reductive dehalogenase-homologous genes in deep subseafloor sedimentary metagenomes.</title>
        <authorList>
            <person name="Kawai M."/>
            <person name="Futagami T."/>
            <person name="Toyoda A."/>
            <person name="Takaki Y."/>
            <person name="Nishi S."/>
            <person name="Hori S."/>
            <person name="Arai W."/>
            <person name="Tsubouchi T."/>
            <person name="Morono Y."/>
            <person name="Uchiyama I."/>
            <person name="Ito T."/>
            <person name="Fujiyama A."/>
            <person name="Inagaki F."/>
            <person name="Takami H."/>
        </authorList>
    </citation>
    <scope>NUCLEOTIDE SEQUENCE</scope>
    <source>
        <strain evidence="1">Expedition CK06-06</strain>
    </source>
</reference>
<sequence>MKRSISSILIENARLYAQATIRANTDGLTGLYNHRHFHERLEQ</sequence>
<dbReference type="EMBL" id="BARU01048836">
    <property type="protein sequence ID" value="GAH99540.1"/>
    <property type="molecule type" value="Genomic_DNA"/>
</dbReference>